<organism evidence="1 2">
    <name type="scientific">Chitinophaga horti</name>
    <dbReference type="NCBI Taxonomy" id="2920382"/>
    <lineage>
        <taxon>Bacteria</taxon>
        <taxon>Pseudomonadati</taxon>
        <taxon>Bacteroidota</taxon>
        <taxon>Chitinophagia</taxon>
        <taxon>Chitinophagales</taxon>
        <taxon>Chitinophagaceae</taxon>
        <taxon>Chitinophaga</taxon>
    </lineage>
</organism>
<name>A0ABY6J859_9BACT</name>
<evidence type="ECO:0000313" key="2">
    <source>
        <dbReference type="Proteomes" id="UP001162741"/>
    </source>
</evidence>
<dbReference type="Proteomes" id="UP001162741">
    <property type="component" value="Chromosome"/>
</dbReference>
<proteinExistence type="predicted"/>
<protein>
    <submittedName>
        <fullName evidence="1">Uncharacterized protein</fullName>
    </submittedName>
</protein>
<sequence>MAIAGQEGYPYYAMVGPDGKLLGHLLDPDFKIYTAYALLRGRDGQSIKGSFNETFKAAGLLEDPANIDAVKRDYPVLFQVKRMYGVE</sequence>
<evidence type="ECO:0000313" key="1">
    <source>
        <dbReference type="EMBL" id="UYQ94762.1"/>
    </source>
</evidence>
<dbReference type="EMBL" id="CP107006">
    <property type="protein sequence ID" value="UYQ94762.1"/>
    <property type="molecule type" value="Genomic_DNA"/>
</dbReference>
<keyword evidence="2" id="KW-1185">Reference proteome</keyword>
<accession>A0ABY6J859</accession>
<dbReference type="RefSeq" id="WP_244840207.1">
    <property type="nucleotide sequence ID" value="NZ_CP107006.1"/>
</dbReference>
<gene>
    <name evidence="1" type="ORF">MKQ68_06615</name>
</gene>
<reference evidence="1" key="1">
    <citation type="submission" date="2022-10" db="EMBL/GenBank/DDBJ databases">
        <title>Chitinophaga sp. nov., isolated from soil.</title>
        <authorList>
            <person name="Jeon C.O."/>
        </authorList>
    </citation>
    <scope>NUCLEOTIDE SEQUENCE</scope>
    <source>
        <strain evidence="1">R8</strain>
    </source>
</reference>